<dbReference type="Proteomes" id="UP000186400">
    <property type="component" value="Unassembled WGS sequence"/>
</dbReference>
<dbReference type="AlphaFoldDB" id="A0A1N6PN87"/>
<proteinExistence type="predicted"/>
<name>A0A1N6PN87_9SPIO</name>
<dbReference type="SUPFAM" id="SSF48371">
    <property type="entry name" value="ARM repeat"/>
    <property type="match status" value="1"/>
</dbReference>
<dbReference type="Gene3D" id="1.10.287.110">
    <property type="entry name" value="DnaJ domain"/>
    <property type="match status" value="1"/>
</dbReference>
<organism evidence="2 3">
    <name type="scientific">Alkalispirochaeta americana</name>
    <dbReference type="NCBI Taxonomy" id="159291"/>
    <lineage>
        <taxon>Bacteria</taxon>
        <taxon>Pseudomonadati</taxon>
        <taxon>Spirochaetota</taxon>
        <taxon>Spirochaetia</taxon>
        <taxon>Spirochaetales</taxon>
        <taxon>Spirochaetaceae</taxon>
        <taxon>Alkalispirochaeta</taxon>
    </lineage>
</organism>
<evidence type="ECO:0000259" key="1">
    <source>
        <dbReference type="PROSITE" id="PS50076"/>
    </source>
</evidence>
<reference evidence="2 3" key="1">
    <citation type="submission" date="2017-01" db="EMBL/GenBank/DDBJ databases">
        <authorList>
            <person name="Mah S.A."/>
            <person name="Swanson W.J."/>
            <person name="Moy G.W."/>
            <person name="Vacquier V.D."/>
        </authorList>
    </citation>
    <scope>NUCLEOTIDE SEQUENCE [LARGE SCALE GENOMIC DNA]</scope>
    <source>
        <strain evidence="2 3">ASpG1</strain>
    </source>
</reference>
<dbReference type="InterPro" id="IPR001623">
    <property type="entry name" value="DnaJ_domain"/>
</dbReference>
<feature type="domain" description="J" evidence="1">
    <location>
        <begin position="5"/>
        <end position="72"/>
    </location>
</feature>
<gene>
    <name evidence="2" type="ORF">SAMN05920897_10358</name>
</gene>
<dbReference type="STRING" id="159291.SAMN05920897_10358"/>
<keyword evidence="3" id="KW-1185">Reference proteome</keyword>
<evidence type="ECO:0000313" key="3">
    <source>
        <dbReference type="Proteomes" id="UP000186400"/>
    </source>
</evidence>
<dbReference type="EMBL" id="FTMS01000003">
    <property type="protein sequence ID" value="SIQ05797.1"/>
    <property type="molecule type" value="Genomic_DNA"/>
</dbReference>
<accession>A0A1N6PN87</accession>
<dbReference type="OrthoDB" id="9779889at2"/>
<protein>
    <recommendedName>
        <fullName evidence="1">J domain-containing protein</fullName>
    </recommendedName>
</protein>
<sequence length="208" mass="22969">MRIDEAFRELGISPDTPVAEVRRRYRRLVKELHPDAAGGASPAEALRSARVARVVQAYRRICGEERSSDAEGRASREGSQRIFLLGRTALESSSRKERLQAVQELGASGKRIAALYLQRAIADKDADIAARAAQGFLRCAGVRVEEEALELFDQLPASRRVLLVEAIPSSGRPLPRLLACARIDSDERVRRAVECLSMRPVRPGQRSA</sequence>
<dbReference type="CDD" id="cd06257">
    <property type="entry name" value="DnaJ"/>
    <property type="match status" value="1"/>
</dbReference>
<evidence type="ECO:0000313" key="2">
    <source>
        <dbReference type="EMBL" id="SIQ05797.1"/>
    </source>
</evidence>
<dbReference type="SMART" id="SM00271">
    <property type="entry name" value="DnaJ"/>
    <property type="match status" value="1"/>
</dbReference>
<dbReference type="SUPFAM" id="SSF46565">
    <property type="entry name" value="Chaperone J-domain"/>
    <property type="match status" value="1"/>
</dbReference>
<dbReference type="InterPro" id="IPR036869">
    <property type="entry name" value="J_dom_sf"/>
</dbReference>
<dbReference type="InterPro" id="IPR016024">
    <property type="entry name" value="ARM-type_fold"/>
</dbReference>
<dbReference type="RefSeq" id="WP_076487842.1">
    <property type="nucleotide sequence ID" value="NZ_FTMS01000003.1"/>
</dbReference>
<dbReference type="PROSITE" id="PS50076">
    <property type="entry name" value="DNAJ_2"/>
    <property type="match status" value="1"/>
</dbReference>